<dbReference type="Gene3D" id="3.30.70.260">
    <property type="match status" value="1"/>
</dbReference>
<evidence type="ECO:0000256" key="10">
    <source>
        <dbReference type="ARBA" id="ARBA00023167"/>
    </source>
</evidence>
<dbReference type="Gene3D" id="3.30.360.10">
    <property type="entry name" value="Dihydrodipicolinate Reductase, domain 2"/>
    <property type="match status" value="1"/>
</dbReference>
<feature type="binding site" evidence="13">
    <location>
        <position position="104"/>
    </location>
    <ligand>
        <name>NADPH</name>
        <dbReference type="ChEBI" id="CHEBI:57783"/>
    </ligand>
</feature>
<evidence type="ECO:0000256" key="9">
    <source>
        <dbReference type="ARBA" id="ARBA00023053"/>
    </source>
</evidence>
<evidence type="ECO:0000256" key="12">
    <source>
        <dbReference type="PIRSR" id="PIRSR000098-1"/>
    </source>
</evidence>
<feature type="binding site" evidence="13">
    <location>
        <begin position="11"/>
        <end position="18"/>
    </location>
    <ligand>
        <name>NADP(+)</name>
        <dbReference type="ChEBI" id="CHEBI:58349"/>
    </ligand>
</feature>
<evidence type="ECO:0000256" key="5">
    <source>
        <dbReference type="ARBA" id="ARBA00013376"/>
    </source>
</evidence>
<evidence type="ECO:0000256" key="15">
    <source>
        <dbReference type="RuleBase" id="RU004171"/>
    </source>
</evidence>
<evidence type="ECO:0000256" key="2">
    <source>
        <dbReference type="ARBA" id="ARBA00005062"/>
    </source>
</evidence>
<comment type="catalytic activity">
    <reaction evidence="11">
        <text>L-homoserine + NADP(+) = L-aspartate 4-semialdehyde + NADPH + H(+)</text>
        <dbReference type="Rhea" id="RHEA:15761"/>
        <dbReference type="ChEBI" id="CHEBI:15378"/>
        <dbReference type="ChEBI" id="CHEBI:57476"/>
        <dbReference type="ChEBI" id="CHEBI:57783"/>
        <dbReference type="ChEBI" id="CHEBI:58349"/>
        <dbReference type="ChEBI" id="CHEBI:537519"/>
        <dbReference type="EC" id="1.1.1.3"/>
    </reaction>
    <physiologicalReaction direction="right-to-left" evidence="11">
        <dbReference type="Rhea" id="RHEA:15763"/>
    </physiologicalReaction>
</comment>
<comment type="pathway">
    <text evidence="1 14">Amino-acid biosynthesis; L-threonine biosynthesis; L-threonine from L-aspartate: step 3/5.</text>
</comment>
<keyword evidence="7 14" id="KW-0791">Threonine biosynthesis</keyword>
<dbReference type="GO" id="GO:0004412">
    <property type="term" value="F:homoserine dehydrogenase activity"/>
    <property type="evidence" value="ECO:0007669"/>
    <property type="project" value="UniProtKB-EC"/>
</dbReference>
<keyword evidence="19" id="KW-1185">Reference proteome</keyword>
<dbReference type="Gene3D" id="3.40.50.720">
    <property type="entry name" value="NAD(P)-binding Rossmann-like Domain"/>
    <property type="match status" value="1"/>
</dbReference>
<dbReference type="UniPathway" id="UPA00051">
    <property type="reaction ID" value="UER00465"/>
</dbReference>
<evidence type="ECO:0000256" key="8">
    <source>
        <dbReference type="ARBA" id="ARBA00023002"/>
    </source>
</evidence>
<proteinExistence type="inferred from homology"/>
<keyword evidence="13 14" id="KW-0521">NADP</keyword>
<dbReference type="InterPro" id="IPR019811">
    <property type="entry name" value="HDH_CS"/>
</dbReference>
<feature type="domain" description="Homoserine dehydrogenase catalytic" evidence="16">
    <location>
        <begin position="136"/>
        <end position="314"/>
    </location>
</feature>
<comment type="similarity">
    <text evidence="3 15">Belongs to the homoserine dehydrogenase family.</text>
</comment>
<dbReference type="Pfam" id="PF00742">
    <property type="entry name" value="Homoserine_dh"/>
    <property type="match status" value="1"/>
</dbReference>
<dbReference type="STRING" id="1120996.SAMN02746066_02161"/>
<dbReference type="PIRSF" id="PIRSF000098">
    <property type="entry name" value="Homoser_dehydrog"/>
    <property type="match status" value="1"/>
</dbReference>
<evidence type="ECO:0000256" key="4">
    <source>
        <dbReference type="ARBA" id="ARBA00013213"/>
    </source>
</evidence>
<protein>
    <recommendedName>
        <fullName evidence="5 14">Homoserine dehydrogenase</fullName>
        <ecNumber evidence="4 14">1.1.1.3</ecNumber>
    </recommendedName>
</protein>
<name>A0A1M7J661_9FIRM</name>
<evidence type="ECO:0000313" key="19">
    <source>
        <dbReference type="Proteomes" id="UP000184038"/>
    </source>
</evidence>
<feature type="binding site" evidence="13">
    <location>
        <position position="189"/>
    </location>
    <ligand>
        <name>L-homoserine</name>
        <dbReference type="ChEBI" id="CHEBI:57476"/>
    </ligand>
</feature>
<dbReference type="PROSITE" id="PS01042">
    <property type="entry name" value="HOMOSER_DHGENASE"/>
    <property type="match status" value="1"/>
</dbReference>
<feature type="active site" description="Proton donor" evidence="12">
    <location>
        <position position="204"/>
    </location>
</feature>
<dbReference type="GO" id="GO:0050661">
    <property type="term" value="F:NADP binding"/>
    <property type="evidence" value="ECO:0007669"/>
    <property type="project" value="InterPro"/>
</dbReference>
<accession>A0A1M7J661</accession>
<evidence type="ECO:0000256" key="6">
    <source>
        <dbReference type="ARBA" id="ARBA00022605"/>
    </source>
</evidence>
<reference evidence="18 19" key="1">
    <citation type="submission" date="2016-11" db="EMBL/GenBank/DDBJ databases">
        <authorList>
            <person name="Jaros S."/>
            <person name="Januszkiewicz K."/>
            <person name="Wedrychowicz H."/>
        </authorList>
    </citation>
    <scope>NUCLEOTIDE SEQUENCE [LARGE SCALE GENOMIC DNA]</scope>
    <source>
        <strain evidence="18 19">DSM 15930</strain>
    </source>
</reference>
<evidence type="ECO:0000256" key="11">
    <source>
        <dbReference type="ARBA" id="ARBA00048841"/>
    </source>
</evidence>
<sequence>MVINMLNIGVLGYGTVGSGVVEVLNTNQESINKKAGNEINIKYVLDLRDFPGDPIQEKIVHDYDVILNDPDVQIIVEVMGGVEPAYTFVKKALQAGKSVCTSNKELVAKHGAELLEIAKSKHINFLFEASVGGGIPIIRPLNQSLTADEIEEITGILNGTTNYILTKMSKEGLAFDEVLKDAQDKGYAERNPEADVEGYDACRKIAILSSLAFGMQVDYEDIYTEGITKITDVDMKYAKALNASIKLFGTSKKVNDEVFAMVSPMMISEEHPLAGVNDVFNGIFVSGNVLGDVMFYGRGAGKLPTASAVVADVVDAAKHLGTNIMTIWSNKKLELSDIKKAKQKFFVRLSGDKNMNIAKVNELFGAVTDVEEVIAGEYAFITGEIAEGEFAQKQSELTNMLNRIRVGF</sequence>
<evidence type="ECO:0000256" key="3">
    <source>
        <dbReference type="ARBA" id="ARBA00006753"/>
    </source>
</evidence>
<dbReference type="EMBL" id="FRCP01000010">
    <property type="protein sequence ID" value="SHM48381.1"/>
    <property type="molecule type" value="Genomic_DNA"/>
</dbReference>
<dbReference type="SUPFAM" id="SSF51735">
    <property type="entry name" value="NAD(P)-binding Rossmann-fold domains"/>
    <property type="match status" value="1"/>
</dbReference>
<dbReference type="InterPro" id="IPR005106">
    <property type="entry name" value="Asp/hSer_DH_NAD-bd"/>
</dbReference>
<keyword evidence="6 14" id="KW-0028">Amino-acid biosynthesis</keyword>
<feature type="domain" description="Aspartate/homoserine dehydrogenase NAD-binding" evidence="17">
    <location>
        <begin position="12"/>
        <end position="128"/>
    </location>
</feature>
<evidence type="ECO:0000259" key="16">
    <source>
        <dbReference type="Pfam" id="PF00742"/>
    </source>
</evidence>
<dbReference type="Proteomes" id="UP000184038">
    <property type="component" value="Unassembled WGS sequence"/>
</dbReference>
<dbReference type="GO" id="GO:0009088">
    <property type="term" value="P:threonine biosynthetic process"/>
    <property type="evidence" value="ECO:0007669"/>
    <property type="project" value="UniProtKB-UniPathway"/>
</dbReference>
<gene>
    <name evidence="18" type="ORF">SAMN02746066_02161</name>
</gene>
<dbReference type="PANTHER" id="PTHR43331:SF1">
    <property type="entry name" value="HOMOSERINE DEHYDROGENASE"/>
    <property type="match status" value="1"/>
</dbReference>
<dbReference type="SUPFAM" id="SSF55347">
    <property type="entry name" value="Glyceraldehyde-3-phosphate dehydrogenase-like, C-terminal domain"/>
    <property type="match status" value="1"/>
</dbReference>
<dbReference type="Pfam" id="PF03447">
    <property type="entry name" value="NAD_binding_3"/>
    <property type="match status" value="1"/>
</dbReference>
<keyword evidence="8 14" id="KW-0560">Oxidoreductase</keyword>
<evidence type="ECO:0000256" key="1">
    <source>
        <dbReference type="ARBA" id="ARBA00005056"/>
    </source>
</evidence>
<dbReference type="FunFam" id="3.30.360.10:FF:000005">
    <property type="entry name" value="Homoserine dehydrogenase"/>
    <property type="match status" value="1"/>
</dbReference>
<dbReference type="AlphaFoldDB" id="A0A1M7J661"/>
<evidence type="ECO:0000256" key="7">
    <source>
        <dbReference type="ARBA" id="ARBA00022697"/>
    </source>
</evidence>
<dbReference type="NCBIfam" id="NF004976">
    <property type="entry name" value="PRK06349.1"/>
    <property type="match status" value="1"/>
</dbReference>
<keyword evidence="9" id="KW-0915">Sodium</keyword>
<evidence type="ECO:0000256" key="14">
    <source>
        <dbReference type="RuleBase" id="RU000579"/>
    </source>
</evidence>
<organism evidence="18 19">
    <name type="scientific">Anaerosporobacter mobilis DSM 15930</name>
    <dbReference type="NCBI Taxonomy" id="1120996"/>
    <lineage>
        <taxon>Bacteria</taxon>
        <taxon>Bacillati</taxon>
        <taxon>Bacillota</taxon>
        <taxon>Clostridia</taxon>
        <taxon>Lachnospirales</taxon>
        <taxon>Lachnospiraceae</taxon>
        <taxon>Anaerosporobacter</taxon>
    </lineage>
</organism>
<dbReference type="InterPro" id="IPR036291">
    <property type="entry name" value="NAD(P)-bd_dom_sf"/>
</dbReference>
<dbReference type="PANTHER" id="PTHR43331">
    <property type="entry name" value="HOMOSERINE DEHYDROGENASE"/>
    <property type="match status" value="1"/>
</dbReference>
<dbReference type="EC" id="1.1.1.3" evidence="4 14"/>
<evidence type="ECO:0000259" key="17">
    <source>
        <dbReference type="Pfam" id="PF03447"/>
    </source>
</evidence>
<evidence type="ECO:0000256" key="13">
    <source>
        <dbReference type="PIRSR" id="PIRSR000098-2"/>
    </source>
</evidence>
<dbReference type="InterPro" id="IPR016204">
    <property type="entry name" value="HDH"/>
</dbReference>
<dbReference type="UniPathway" id="UPA00050">
    <property type="reaction ID" value="UER00063"/>
</dbReference>
<evidence type="ECO:0000313" key="18">
    <source>
        <dbReference type="EMBL" id="SHM48381.1"/>
    </source>
</evidence>
<dbReference type="InterPro" id="IPR001342">
    <property type="entry name" value="HDH_cat"/>
</dbReference>
<comment type="pathway">
    <text evidence="2 14">Amino-acid biosynthesis; L-methionine biosynthesis via de novo pathway; L-homoserine from L-aspartate: step 3/3.</text>
</comment>
<dbReference type="GO" id="GO:0009086">
    <property type="term" value="P:methionine biosynthetic process"/>
    <property type="evidence" value="ECO:0007669"/>
    <property type="project" value="UniProtKB-KW"/>
</dbReference>
<keyword evidence="10 14" id="KW-0486">Methionine biosynthesis</keyword>